<dbReference type="Gene3D" id="3.40.50.1110">
    <property type="entry name" value="SGNH hydrolase"/>
    <property type="match status" value="1"/>
</dbReference>
<comment type="caution">
    <text evidence="2">The sequence shown here is derived from an EMBL/GenBank/DDBJ whole genome shotgun (WGS) entry which is preliminary data.</text>
</comment>
<dbReference type="GO" id="GO:0004622">
    <property type="term" value="F:phosphatidylcholine lysophospholipase activity"/>
    <property type="evidence" value="ECO:0007669"/>
    <property type="project" value="TreeGrafter"/>
</dbReference>
<dbReference type="EMBL" id="SPNC01000050">
    <property type="protein sequence ID" value="TFH95450.1"/>
    <property type="molecule type" value="Genomic_DNA"/>
</dbReference>
<name>A0A4Y8WPE7_9PORP</name>
<dbReference type="InterPro" id="IPR013830">
    <property type="entry name" value="SGNH_hydro"/>
</dbReference>
<proteinExistence type="predicted"/>
<evidence type="ECO:0000313" key="2">
    <source>
        <dbReference type="EMBL" id="TFH95450.1"/>
    </source>
</evidence>
<feature type="domain" description="SGNH hydrolase-type esterase" evidence="1">
    <location>
        <begin position="37"/>
        <end position="198"/>
    </location>
</feature>
<dbReference type="Pfam" id="PF13472">
    <property type="entry name" value="Lipase_GDSL_2"/>
    <property type="match status" value="1"/>
</dbReference>
<dbReference type="PANTHER" id="PTHR30383">
    <property type="entry name" value="THIOESTERASE 1/PROTEASE 1/LYSOPHOSPHOLIPASE L1"/>
    <property type="match status" value="1"/>
</dbReference>
<reference evidence="2 3" key="1">
    <citation type="submission" date="2019-03" db="EMBL/GenBank/DDBJ databases">
        <title>Porphyromonas levii Isolated from the Uterus of Dairy Cows.</title>
        <authorList>
            <person name="Francis A.M."/>
        </authorList>
    </citation>
    <scope>NUCLEOTIDE SEQUENCE [LARGE SCALE GENOMIC DNA]</scope>
    <source>
        <strain evidence="2 3">AF5678</strain>
    </source>
</reference>
<dbReference type="InterPro" id="IPR051532">
    <property type="entry name" value="Ester_Hydrolysis_Enzymes"/>
</dbReference>
<organism evidence="2 3">
    <name type="scientific">Porphyromonas levii</name>
    <dbReference type="NCBI Taxonomy" id="28114"/>
    <lineage>
        <taxon>Bacteria</taxon>
        <taxon>Pseudomonadati</taxon>
        <taxon>Bacteroidota</taxon>
        <taxon>Bacteroidia</taxon>
        <taxon>Bacteroidales</taxon>
        <taxon>Porphyromonadaceae</taxon>
        <taxon>Porphyromonas</taxon>
    </lineage>
</organism>
<protein>
    <submittedName>
        <fullName evidence="2">Sialate O-acetylesterase</fullName>
    </submittedName>
</protein>
<sequence>MLLFATCQAQEAKYSTYYYQRATLFEVLPTDSIDIIFLGNSITDGGEWMELLRDSRCKNRGISGDTTEGVYDRLDVIIKGQPAKLFLLIGINDLGRGKTTDEVFNGIVRIVEHLQAQSPRTQIYLQSILPVNDAAAKFAGHTRRWSEIKPLNCRLSAMAREKGITFIDLYHYLVSPDEEKLDMQFSNDGLHLMGSGYAKWAEVIQPYID</sequence>
<dbReference type="SUPFAM" id="SSF52266">
    <property type="entry name" value="SGNH hydrolase"/>
    <property type="match status" value="1"/>
</dbReference>
<dbReference type="InterPro" id="IPR036514">
    <property type="entry name" value="SGNH_hydro_sf"/>
</dbReference>
<dbReference type="AlphaFoldDB" id="A0A4Y8WPE7"/>
<evidence type="ECO:0000313" key="3">
    <source>
        <dbReference type="Proteomes" id="UP000297225"/>
    </source>
</evidence>
<evidence type="ECO:0000259" key="1">
    <source>
        <dbReference type="Pfam" id="PF13472"/>
    </source>
</evidence>
<accession>A0A4Y8WPE7</accession>
<keyword evidence="3" id="KW-1185">Reference proteome</keyword>
<dbReference type="Proteomes" id="UP000297225">
    <property type="component" value="Unassembled WGS sequence"/>
</dbReference>
<dbReference type="STRING" id="1122973.GCA_000379925_01951"/>
<dbReference type="OrthoDB" id="9805821at2"/>
<dbReference type="PANTHER" id="PTHR30383:SF5">
    <property type="entry name" value="SGNH HYDROLASE-TYPE ESTERASE DOMAIN-CONTAINING PROTEIN"/>
    <property type="match status" value="1"/>
</dbReference>
<gene>
    <name evidence="2" type="ORF">E4P47_04490</name>
</gene>